<gene>
    <name evidence="1" type="ORF">MBORA_00430</name>
</gene>
<keyword evidence="2" id="KW-1185">Reference proteome</keyword>
<proteinExistence type="predicted"/>
<comment type="caution">
    <text evidence="1">The sequence shown here is derived from an EMBL/GenBank/DDBJ whole genome shotgun (WGS) entry which is preliminary data.</text>
</comment>
<dbReference type="EMBL" id="LWMU01000011">
    <property type="protein sequence ID" value="KZX14269.1"/>
    <property type="molecule type" value="Genomic_DNA"/>
</dbReference>
<sequence length="50" mass="5706">MEKKVSEKYFNKNSSILDVGFEKGEFLSYLSAGGYKGLDDIDLFIDDEYS</sequence>
<dbReference type="Proteomes" id="UP000077428">
    <property type="component" value="Unassembled WGS sequence"/>
</dbReference>
<evidence type="ECO:0000313" key="2">
    <source>
        <dbReference type="Proteomes" id="UP000077428"/>
    </source>
</evidence>
<name>A0A166C9J6_METOA</name>
<protein>
    <submittedName>
        <fullName evidence="1">Uncharacterized protein</fullName>
    </submittedName>
</protein>
<dbReference type="RefSeq" id="WP_155930808.1">
    <property type="nucleotide sequence ID" value="NZ_CABMAB010000008.1"/>
</dbReference>
<dbReference type="PATRIC" id="fig|66851.6.peg.55"/>
<organism evidence="1 2">
    <name type="scientific">Methanobrevibacter oralis</name>
    <dbReference type="NCBI Taxonomy" id="66851"/>
    <lineage>
        <taxon>Archaea</taxon>
        <taxon>Methanobacteriati</taxon>
        <taxon>Methanobacteriota</taxon>
        <taxon>Methanomada group</taxon>
        <taxon>Methanobacteria</taxon>
        <taxon>Methanobacteriales</taxon>
        <taxon>Methanobacteriaceae</taxon>
        <taxon>Methanobrevibacter</taxon>
    </lineage>
</organism>
<dbReference type="AlphaFoldDB" id="A0A166C9J6"/>
<dbReference type="STRING" id="66851.MBORA_00430"/>
<accession>A0A166C9J6</accession>
<reference evidence="2" key="1">
    <citation type="journal article" date="2016" name="Genome Announc.">
        <title>Draft Genome Sequences of Methanobrevibacter curvatus DSM11111, Methanobrevibacter cuticularis DSM11139, Methanobrevibacter filiformis DSM11501, and Methanobrevibacter oralis DSM7256.</title>
        <authorList>
            <person name="Poehlein A."/>
            <person name="Seedorf H."/>
        </authorList>
    </citation>
    <scope>NUCLEOTIDE SEQUENCE [LARGE SCALE GENOMIC DNA]</scope>
    <source>
        <strain evidence="2">DSM 7256 / JCM 30027 / ZR</strain>
    </source>
</reference>
<evidence type="ECO:0000313" key="1">
    <source>
        <dbReference type="EMBL" id="KZX14269.1"/>
    </source>
</evidence>